<reference evidence="1 2" key="1">
    <citation type="journal article" date="2015" name="Nat. Commun.">
        <title>Outbred genome sequencing and CRISPR/Cas9 gene editing in butterflies.</title>
        <authorList>
            <person name="Li X."/>
            <person name="Fan D."/>
            <person name="Zhang W."/>
            <person name="Liu G."/>
            <person name="Zhang L."/>
            <person name="Zhao L."/>
            <person name="Fang X."/>
            <person name="Chen L."/>
            <person name="Dong Y."/>
            <person name="Chen Y."/>
            <person name="Ding Y."/>
            <person name="Zhao R."/>
            <person name="Feng M."/>
            <person name="Zhu Y."/>
            <person name="Feng Y."/>
            <person name="Jiang X."/>
            <person name="Zhu D."/>
            <person name="Xiang H."/>
            <person name="Feng X."/>
            <person name="Li S."/>
            <person name="Wang J."/>
            <person name="Zhang G."/>
            <person name="Kronforst M.R."/>
            <person name="Wang W."/>
        </authorList>
    </citation>
    <scope>NUCLEOTIDE SEQUENCE [LARGE SCALE GENOMIC DNA]</scope>
    <source>
        <strain evidence="1">Ya'a_city_454_Pm</strain>
        <tissue evidence="1">Whole body</tissue>
    </source>
</reference>
<name>A0A0N1PJT4_PAPMA</name>
<evidence type="ECO:0000313" key="2">
    <source>
        <dbReference type="Proteomes" id="UP000053240"/>
    </source>
</evidence>
<dbReference type="Proteomes" id="UP000053240">
    <property type="component" value="Unassembled WGS sequence"/>
</dbReference>
<dbReference type="AlphaFoldDB" id="A0A0N1PJT4"/>
<dbReference type="InParanoid" id="A0A0N1PJT4"/>
<gene>
    <name evidence="1" type="ORF">RR48_00097</name>
</gene>
<sequence>IQLRNPNLEPDDLNKLLKEKQKLSFVTIVQEILAREASQPLLHLRRSESDQPSPKDCLEVSLAVGLTGDKPDPRTG</sequence>
<evidence type="ECO:0000313" key="1">
    <source>
        <dbReference type="EMBL" id="KPJ21143.1"/>
    </source>
</evidence>
<protein>
    <submittedName>
        <fullName evidence="1">Uncharacterized protein</fullName>
    </submittedName>
</protein>
<keyword evidence="2" id="KW-1185">Reference proteome</keyword>
<dbReference type="EMBL" id="LADJ01026894">
    <property type="protein sequence ID" value="KPJ21143.1"/>
    <property type="molecule type" value="Genomic_DNA"/>
</dbReference>
<accession>A0A0N1PJT4</accession>
<feature type="non-terminal residue" evidence="1">
    <location>
        <position position="1"/>
    </location>
</feature>
<comment type="caution">
    <text evidence="1">The sequence shown here is derived from an EMBL/GenBank/DDBJ whole genome shotgun (WGS) entry which is preliminary data.</text>
</comment>
<proteinExistence type="predicted"/>
<organism evidence="1 2">
    <name type="scientific">Papilio machaon</name>
    <name type="common">Old World swallowtail butterfly</name>
    <dbReference type="NCBI Taxonomy" id="76193"/>
    <lineage>
        <taxon>Eukaryota</taxon>
        <taxon>Metazoa</taxon>
        <taxon>Ecdysozoa</taxon>
        <taxon>Arthropoda</taxon>
        <taxon>Hexapoda</taxon>
        <taxon>Insecta</taxon>
        <taxon>Pterygota</taxon>
        <taxon>Neoptera</taxon>
        <taxon>Endopterygota</taxon>
        <taxon>Lepidoptera</taxon>
        <taxon>Glossata</taxon>
        <taxon>Ditrysia</taxon>
        <taxon>Papilionoidea</taxon>
        <taxon>Papilionidae</taxon>
        <taxon>Papilioninae</taxon>
        <taxon>Papilio</taxon>
    </lineage>
</organism>